<feature type="transmembrane region" description="Helical" evidence="4">
    <location>
        <begin position="21"/>
        <end position="41"/>
    </location>
</feature>
<dbReference type="SUPFAM" id="SSF53850">
    <property type="entry name" value="Periplasmic binding protein-like II"/>
    <property type="match status" value="2"/>
</dbReference>
<dbReference type="EMBL" id="CP064791">
    <property type="protein sequence ID" value="QSG15308.1"/>
    <property type="molecule type" value="Genomic_DNA"/>
</dbReference>
<evidence type="ECO:0000256" key="2">
    <source>
        <dbReference type="ARBA" id="ARBA00022448"/>
    </source>
</evidence>
<keyword evidence="2" id="KW-0813">Transport</keyword>
<dbReference type="PANTHER" id="PTHR30290:SF9">
    <property type="entry name" value="OLIGOPEPTIDE-BINDING PROTEIN APPA"/>
    <property type="match status" value="1"/>
</dbReference>
<sequence length="592" mass="66370">MTTLWWKQMDEDNRARLTRRQVAAGGAVAASGLLGGCLGSMRQFLGFSSLDQISLRVMAPPADWDRRANEIAGQLVERLKKVGIDTRFPLVPPRQFRRQVLYDRDFDLYVGTMPIGRDPDYLRPLLTSTYTDALGWQNPFGFADISLDESLAQQHRQTGEERTDTIRRVLDTVAGEQPFVPIATDQAIAAISTDAFEGWERAPLRDPTWLLELEPASDSATDETLRITTKDGSITQQLNPLVPWINEFDLVTSLLYDPLARYYDDAVRPWLAEDWELVTDDDELTVTLRSDLYWHDGEPITAEDVEFTYDFLEDTALGNADAEYPAPRFQGQAQAVDTVTVETDRTVRFRVDSSAATAPALLTVPLLPKHVWRSRTRVSNARRGITRAIGHDNTGAVGSGPMTLANRTEGESVRFSRFEEHPLNRDDGSPLADRFGQLAFSELVVSLTPSDLTMVAYLRENAADVTAPSLDNKIVSGVVSRDGLSLATSESRTLYHVGFNTRRRPLRNPSFRRAVAHLINKGAIVESIFDGYAEPRTTPVLEDSWIPEDLRWNNGDPEVPFAGVEDELFTENARKHFSNAGYHYTDDDILVY</sequence>
<feature type="domain" description="Solute-binding protein family 5" evidence="5">
    <location>
        <begin position="267"/>
        <end position="588"/>
    </location>
</feature>
<comment type="similarity">
    <text evidence="1">Belongs to the bacterial solute-binding protein 5 family.</text>
</comment>
<protein>
    <submittedName>
        <fullName evidence="6">ABC-type transport system, periplasmic component</fullName>
    </submittedName>
</protein>
<proteinExistence type="inferred from homology"/>
<name>A0A897NR93_9EURY</name>
<dbReference type="InterPro" id="IPR000914">
    <property type="entry name" value="SBP_5_dom"/>
</dbReference>
<evidence type="ECO:0000313" key="7">
    <source>
        <dbReference type="Proteomes" id="UP000663292"/>
    </source>
</evidence>
<evidence type="ECO:0000259" key="5">
    <source>
        <dbReference type="Pfam" id="PF00496"/>
    </source>
</evidence>
<keyword evidence="3" id="KW-0732">Signal</keyword>
<keyword evidence="4" id="KW-1133">Transmembrane helix</keyword>
<evidence type="ECO:0000256" key="1">
    <source>
        <dbReference type="ARBA" id="ARBA00005695"/>
    </source>
</evidence>
<accession>A0A897NR93</accession>
<dbReference type="CDD" id="cd00995">
    <property type="entry name" value="PBP2_NikA_DppA_OppA_like"/>
    <property type="match status" value="1"/>
</dbReference>
<dbReference type="Pfam" id="PF00496">
    <property type="entry name" value="SBP_bac_5"/>
    <property type="match status" value="1"/>
</dbReference>
<evidence type="ECO:0000313" key="6">
    <source>
        <dbReference type="EMBL" id="QSG15308.1"/>
    </source>
</evidence>
<evidence type="ECO:0000256" key="3">
    <source>
        <dbReference type="ARBA" id="ARBA00022729"/>
    </source>
</evidence>
<dbReference type="GO" id="GO:0015833">
    <property type="term" value="P:peptide transport"/>
    <property type="evidence" value="ECO:0007669"/>
    <property type="project" value="TreeGrafter"/>
</dbReference>
<dbReference type="AlphaFoldDB" id="A0A897NR93"/>
<keyword evidence="4" id="KW-0812">Transmembrane</keyword>
<dbReference type="Gene3D" id="3.10.105.10">
    <property type="entry name" value="Dipeptide-binding Protein, Domain 3"/>
    <property type="match status" value="2"/>
</dbReference>
<dbReference type="Proteomes" id="UP000663292">
    <property type="component" value="Chromosome"/>
</dbReference>
<gene>
    <name evidence="6" type="primary">ddpA2</name>
    <name evidence="6" type="ORF">HSEST_1787</name>
</gene>
<dbReference type="Gene3D" id="3.40.190.10">
    <property type="entry name" value="Periplasmic binding protein-like II"/>
    <property type="match status" value="1"/>
</dbReference>
<evidence type="ECO:0000256" key="4">
    <source>
        <dbReference type="SAM" id="Phobius"/>
    </source>
</evidence>
<dbReference type="PANTHER" id="PTHR30290">
    <property type="entry name" value="PERIPLASMIC BINDING COMPONENT OF ABC TRANSPORTER"/>
    <property type="match status" value="1"/>
</dbReference>
<organism evidence="6 7">
    <name type="scientific">Halapricum desulfuricans</name>
    <dbReference type="NCBI Taxonomy" id="2841257"/>
    <lineage>
        <taxon>Archaea</taxon>
        <taxon>Methanobacteriati</taxon>
        <taxon>Methanobacteriota</taxon>
        <taxon>Stenosarchaea group</taxon>
        <taxon>Halobacteria</taxon>
        <taxon>Halobacteriales</taxon>
        <taxon>Haloarculaceae</taxon>
        <taxon>Halapricum</taxon>
    </lineage>
</organism>
<keyword evidence="7" id="KW-1185">Reference proteome</keyword>
<dbReference type="InterPro" id="IPR039424">
    <property type="entry name" value="SBP_5"/>
</dbReference>
<dbReference type="GO" id="GO:1904680">
    <property type="term" value="F:peptide transmembrane transporter activity"/>
    <property type="evidence" value="ECO:0007669"/>
    <property type="project" value="TreeGrafter"/>
</dbReference>
<reference evidence="6 7" key="1">
    <citation type="submission" date="2020-11" db="EMBL/GenBank/DDBJ databases">
        <title>Carbohydrate-dependent, anaerobic sulfur respiration: A novel catabolism in halophilic archaea.</title>
        <authorList>
            <person name="Sorokin D.Y."/>
            <person name="Messina E."/>
            <person name="Smedile F."/>
            <person name="La Cono V."/>
            <person name="Hallsworth J.E."/>
            <person name="Yakimov M.M."/>
        </authorList>
    </citation>
    <scope>NUCLEOTIDE SEQUENCE [LARGE SCALE GENOMIC DNA]</scope>
    <source>
        <strain evidence="6 7">HSR-Est</strain>
    </source>
</reference>
<keyword evidence="4" id="KW-0472">Membrane</keyword>